<accession>A0A445MX34</accession>
<dbReference type="Gene3D" id="3.40.50.300">
    <property type="entry name" value="P-loop containing nucleotide triphosphate hydrolases"/>
    <property type="match status" value="1"/>
</dbReference>
<name>A0A445MX34_9BACT</name>
<dbReference type="EMBL" id="OJIN01000117">
    <property type="protein sequence ID" value="SPD74047.1"/>
    <property type="molecule type" value="Genomic_DNA"/>
</dbReference>
<dbReference type="SUPFAM" id="SSF52540">
    <property type="entry name" value="P-loop containing nucleoside triphosphate hydrolases"/>
    <property type="match status" value="1"/>
</dbReference>
<evidence type="ECO:0008006" key="2">
    <source>
        <dbReference type="Google" id="ProtNLM"/>
    </source>
</evidence>
<protein>
    <recommendedName>
        <fullName evidence="2">Sulfotransferase domain-containing protein</fullName>
    </recommendedName>
</protein>
<evidence type="ECO:0000313" key="1">
    <source>
        <dbReference type="EMBL" id="SPD74047.1"/>
    </source>
</evidence>
<gene>
    <name evidence="1" type="ORF">PITCH_A2030191</name>
</gene>
<dbReference type="InterPro" id="IPR027417">
    <property type="entry name" value="P-loop_NTPase"/>
</dbReference>
<sequence length="253" mass="30047">MKSPIFLVSTGRTGTKYFSRFFSTYGIDVASYHTTKFTRTLNILGNMYSRNLLSKGTMKTLWKVLKFHDIHKHSLRYIECNPYYYNLINIIADFFPNAKFVFIIRDPKSFIISHIKWEKQRWQSTVANSLVPFWQPTSYLDQVRGLRNNYYQRVDFYGKIWAKKNSSIIKAIKGKENTFFLRFEQVFHPDTGFEVMSRLVGWLDVALRKPISRDMLSTKINKTKGDKAYLWDNTCNRIMNRHCLPLLNQIKYL</sequence>
<dbReference type="Pfam" id="PF13469">
    <property type="entry name" value="Sulfotransfer_3"/>
    <property type="match status" value="1"/>
</dbReference>
<reference evidence="1" key="1">
    <citation type="submission" date="2018-01" db="EMBL/GenBank/DDBJ databases">
        <authorList>
            <person name="Regsiter A."/>
            <person name="William W."/>
        </authorList>
    </citation>
    <scope>NUCLEOTIDE SEQUENCE</scope>
    <source>
        <strain evidence="1">TRIP AH-1</strain>
    </source>
</reference>
<organism evidence="1">
    <name type="scientific">uncultured Desulfobacterium sp</name>
    <dbReference type="NCBI Taxonomy" id="201089"/>
    <lineage>
        <taxon>Bacteria</taxon>
        <taxon>Pseudomonadati</taxon>
        <taxon>Thermodesulfobacteriota</taxon>
        <taxon>Desulfobacteria</taxon>
        <taxon>Desulfobacterales</taxon>
        <taxon>Desulfobacteriaceae</taxon>
        <taxon>Desulfobacterium</taxon>
        <taxon>environmental samples</taxon>
    </lineage>
</organism>
<dbReference type="AlphaFoldDB" id="A0A445MX34"/>
<proteinExistence type="predicted"/>